<proteinExistence type="predicted"/>
<evidence type="ECO:0000313" key="1">
    <source>
        <dbReference type="EMBL" id="ORY68073.1"/>
    </source>
</evidence>
<organism evidence="1 2">
    <name type="scientific">Leucosporidium creatinivorum</name>
    <dbReference type="NCBI Taxonomy" id="106004"/>
    <lineage>
        <taxon>Eukaryota</taxon>
        <taxon>Fungi</taxon>
        <taxon>Dikarya</taxon>
        <taxon>Basidiomycota</taxon>
        <taxon>Pucciniomycotina</taxon>
        <taxon>Microbotryomycetes</taxon>
        <taxon>Leucosporidiales</taxon>
        <taxon>Leucosporidium</taxon>
    </lineage>
</organism>
<protein>
    <submittedName>
        <fullName evidence="1">Uncharacterized protein</fullName>
    </submittedName>
</protein>
<gene>
    <name evidence="1" type="ORF">BCR35DRAFT_315373</name>
</gene>
<dbReference type="AlphaFoldDB" id="A0A1Y2E929"/>
<dbReference type="InParanoid" id="A0A1Y2E929"/>
<reference evidence="1 2" key="1">
    <citation type="submission" date="2016-07" db="EMBL/GenBank/DDBJ databases">
        <title>Pervasive Adenine N6-methylation of Active Genes in Fungi.</title>
        <authorList>
            <consortium name="DOE Joint Genome Institute"/>
            <person name="Mondo S.J."/>
            <person name="Dannebaum R.O."/>
            <person name="Kuo R.C."/>
            <person name="Labutti K."/>
            <person name="Haridas S."/>
            <person name="Kuo A."/>
            <person name="Salamov A."/>
            <person name="Ahrendt S.R."/>
            <person name="Lipzen A."/>
            <person name="Sullivan W."/>
            <person name="Andreopoulos W.B."/>
            <person name="Clum A."/>
            <person name="Lindquist E."/>
            <person name="Daum C."/>
            <person name="Ramamoorthy G.K."/>
            <person name="Gryganskyi A."/>
            <person name="Culley D."/>
            <person name="Magnuson J.K."/>
            <person name="James T.Y."/>
            <person name="O'Malley M.A."/>
            <person name="Stajich J.E."/>
            <person name="Spatafora J.W."/>
            <person name="Visel A."/>
            <person name="Grigoriev I.V."/>
        </authorList>
    </citation>
    <scope>NUCLEOTIDE SEQUENCE [LARGE SCALE GENOMIC DNA]</scope>
    <source>
        <strain evidence="1 2">62-1032</strain>
    </source>
</reference>
<comment type="caution">
    <text evidence="1">The sequence shown here is derived from an EMBL/GenBank/DDBJ whole genome shotgun (WGS) entry which is preliminary data.</text>
</comment>
<accession>A0A1Y2E929</accession>
<dbReference type="OrthoDB" id="6287725at2759"/>
<evidence type="ECO:0000313" key="2">
    <source>
        <dbReference type="Proteomes" id="UP000193467"/>
    </source>
</evidence>
<dbReference type="EMBL" id="MCGR01000059">
    <property type="protein sequence ID" value="ORY68073.1"/>
    <property type="molecule type" value="Genomic_DNA"/>
</dbReference>
<keyword evidence="2" id="KW-1185">Reference proteome</keyword>
<name>A0A1Y2E929_9BASI</name>
<dbReference type="Proteomes" id="UP000193467">
    <property type="component" value="Unassembled WGS sequence"/>
</dbReference>
<sequence>MHPLDVAWSHLDVNAELPPLTAEGTPAQWQHAFNTRRDMLHLFQGPLPFFTLPRNPQYLLQAVDDGLLQSQHQLDPKNWNRAGFPRGKAMAQNMIGTFTAENGARRPFGMVMSSLTVLDVTGSYIHNIAARMLKSAKRPDQGNLTLYLLSKHFHDLDPLRRAAGLLAAKAYEEWIKAEAIRQGHQVNWSLGHHLPALTSRQARRSAISEQELRRSSTADELAAIPQGRLMVLQCRQMILLSTAVIRCLLPDQPGSAPLFEIELTHWLRARCEQVLQRDQSKMEELAGKREHSYAFSTVPKNASFLLTFTSPRDVSPHNQGVPFVRIMFDPQIAALVHSYISDVVSRMMRGATRQEHFSGLLWATIRDWDSCSAWTRGKALLQARAYKNLAAWHIPHPSRLVKLGARQFRRSA</sequence>